<dbReference type="AlphaFoldDB" id="A0A5M9QIJ0"/>
<reference evidence="1 2" key="1">
    <citation type="submission" date="2019-09" db="EMBL/GenBank/DDBJ databases">
        <title>Draft genome sequence of various Type strains from the CCUG.</title>
        <authorList>
            <person name="Pineiro-Iglesias B."/>
            <person name="Tunovic T."/>
            <person name="Unosson C."/>
            <person name="Inganas E."/>
            <person name="Ohlen M."/>
            <person name="Cardew S."/>
            <person name="Jensie-Markopoulos S."/>
            <person name="Salva-Serra F."/>
            <person name="Jaen-Luchoro D."/>
            <person name="Karlsson R."/>
            <person name="Svensson-Stadler L."/>
            <person name="Chun J."/>
            <person name="Moore E."/>
        </authorList>
    </citation>
    <scope>NUCLEOTIDE SEQUENCE [LARGE SCALE GENOMIC DNA]</scope>
    <source>
        <strain evidence="1 2">CCUG 32756T</strain>
    </source>
</reference>
<evidence type="ECO:0000313" key="2">
    <source>
        <dbReference type="Proteomes" id="UP000323707"/>
    </source>
</evidence>
<protein>
    <submittedName>
        <fullName evidence="1">Uncharacterized protein</fullName>
    </submittedName>
</protein>
<accession>A0A5M9QIJ0</accession>
<sequence length="74" mass="8472">MTLMLKNVDEKTLQSIEQLRSVNNKLEIIKDESYITQAQKDYEAYKAGELAFVDSVELENELEASIAKYETPSL</sequence>
<dbReference type="EMBL" id="VXKE01000021">
    <property type="protein sequence ID" value="KAA8707676.1"/>
    <property type="molecule type" value="Genomic_DNA"/>
</dbReference>
<organism evidence="1 2">
    <name type="scientific">Helicobacter canis</name>
    <dbReference type="NCBI Taxonomy" id="29419"/>
    <lineage>
        <taxon>Bacteria</taxon>
        <taxon>Pseudomonadati</taxon>
        <taxon>Campylobacterota</taxon>
        <taxon>Epsilonproteobacteria</taxon>
        <taxon>Campylobacterales</taxon>
        <taxon>Helicobacteraceae</taxon>
        <taxon>Helicobacter</taxon>
    </lineage>
</organism>
<comment type="caution">
    <text evidence="1">The sequence shown here is derived from an EMBL/GenBank/DDBJ whole genome shotgun (WGS) entry which is preliminary data.</text>
</comment>
<dbReference type="Proteomes" id="UP000323707">
    <property type="component" value="Unassembled WGS sequence"/>
</dbReference>
<evidence type="ECO:0000313" key="1">
    <source>
        <dbReference type="EMBL" id="KAA8707676.1"/>
    </source>
</evidence>
<name>A0A5M9QIJ0_9HELI</name>
<gene>
    <name evidence="1" type="ORF">F4V45_07315</name>
</gene>
<proteinExistence type="predicted"/>
<dbReference type="RefSeq" id="WP_150337697.1">
    <property type="nucleotide sequence ID" value="NZ_JAERIX010000024.1"/>
</dbReference>